<protein>
    <recommendedName>
        <fullName evidence="2">DUF6546 domain-containing protein</fullName>
    </recommendedName>
</protein>
<reference evidence="3" key="1">
    <citation type="submission" date="2011-11" db="EMBL/GenBank/DDBJ databases">
        <title>The Genome Sequence of Fusarium oxysporum II5.</title>
        <authorList>
            <consortium name="The Broad Institute Genome Sequencing Platform"/>
            <person name="Ma L.-J."/>
            <person name="Gale L.R."/>
            <person name="Schwartz D.C."/>
            <person name="Zhou S."/>
            <person name="Corby-Kistler H."/>
            <person name="Young S.K."/>
            <person name="Zeng Q."/>
            <person name="Gargeya S."/>
            <person name="Fitzgerald M."/>
            <person name="Haas B."/>
            <person name="Abouelleil A."/>
            <person name="Alvarado L."/>
            <person name="Arachchi H.M."/>
            <person name="Berlin A."/>
            <person name="Brown A."/>
            <person name="Chapman S.B."/>
            <person name="Chen Z."/>
            <person name="Dunbar C."/>
            <person name="Freedman E."/>
            <person name="Gearin G."/>
            <person name="Goldberg J."/>
            <person name="Griggs A."/>
            <person name="Gujja S."/>
            <person name="Heiman D."/>
            <person name="Howarth C."/>
            <person name="Larson L."/>
            <person name="Lui A."/>
            <person name="MacDonald P.J.P."/>
            <person name="Montmayeur A."/>
            <person name="Murphy C."/>
            <person name="Neiman D."/>
            <person name="Pearson M."/>
            <person name="Priest M."/>
            <person name="Roberts A."/>
            <person name="Saif S."/>
            <person name="Shea T."/>
            <person name="Shenoy N."/>
            <person name="Sisk P."/>
            <person name="Stolte C."/>
            <person name="Sykes S."/>
            <person name="Wortman J."/>
            <person name="Nusbaum C."/>
            <person name="Birren B."/>
        </authorList>
    </citation>
    <scope>NUCLEOTIDE SEQUENCE [LARGE SCALE GENOMIC DNA]</scope>
    <source>
        <strain evidence="3">54006</strain>
    </source>
</reference>
<dbReference type="GeneID" id="42027041"/>
<dbReference type="HOGENOM" id="CLU_397959_0_0_1"/>
<feature type="region of interest" description="Disordered" evidence="1">
    <location>
        <begin position="1"/>
        <end position="28"/>
    </location>
</feature>
<evidence type="ECO:0000256" key="1">
    <source>
        <dbReference type="SAM" id="MobiDB-lite"/>
    </source>
</evidence>
<dbReference type="EMBL" id="JH658273">
    <property type="protein sequence ID" value="EXM08815.1"/>
    <property type="molecule type" value="Genomic_DNA"/>
</dbReference>
<dbReference type="InterPro" id="IPR046676">
    <property type="entry name" value="DUF6546"/>
</dbReference>
<dbReference type="Pfam" id="PF20183">
    <property type="entry name" value="DUF6546"/>
    <property type="match status" value="2"/>
</dbReference>
<reference evidence="3" key="2">
    <citation type="submission" date="2012-05" db="EMBL/GenBank/DDBJ databases">
        <title>The Genome Annotation of Fusarium oxysporum II5.</title>
        <authorList>
            <consortium name="The Broad Institute Genomics Platform"/>
            <person name="Ma L.-J."/>
            <person name="Corby-Kistler H."/>
            <person name="Broz K."/>
            <person name="Gale L.R."/>
            <person name="Jonkers W."/>
            <person name="O'Donnell K."/>
            <person name="Ploetz R."/>
            <person name="Steinberg C."/>
            <person name="Schwartz D.C."/>
            <person name="VanEtten H."/>
            <person name="Zhou S."/>
            <person name="Young S.K."/>
            <person name="Zeng Q."/>
            <person name="Gargeya S."/>
            <person name="Fitzgerald M."/>
            <person name="Abouelleil A."/>
            <person name="Alvarado L."/>
            <person name="Chapman S.B."/>
            <person name="Gainer-Dewar J."/>
            <person name="Goldberg J."/>
            <person name="Griggs A."/>
            <person name="Gujja S."/>
            <person name="Hansen M."/>
            <person name="Howarth C."/>
            <person name="Imamovic A."/>
            <person name="Ireland A."/>
            <person name="Larimer J."/>
            <person name="McCowan C."/>
            <person name="Murphy C."/>
            <person name="Pearson M."/>
            <person name="Poon T.W."/>
            <person name="Priest M."/>
            <person name="Roberts A."/>
            <person name="Saif S."/>
            <person name="Shea T."/>
            <person name="Sykes S."/>
            <person name="Wortman J."/>
            <person name="Nusbaum C."/>
            <person name="Birren B."/>
        </authorList>
    </citation>
    <scope>NUCLEOTIDE SEQUENCE</scope>
    <source>
        <strain evidence="3">54006</strain>
    </source>
</reference>
<feature type="domain" description="DUF6546" evidence="2">
    <location>
        <begin position="189"/>
        <end position="365"/>
    </location>
</feature>
<dbReference type="Proteomes" id="UP000030685">
    <property type="component" value="Unassembled WGS sequence"/>
</dbReference>
<sequence length="692" mass="79251">MTQSPAVTGYKKVPLIRPPRRSNSAPGKSRILRDNINAMESLPDTTALWIPTSHTSLHFDVQVGIVNDLIELYKNAQHPSKRLAHLATVSRTWQRLVEEHNFQDLRLTVADLAVFQKYVHSERRPFVKSIILRVSGGLTWPGSVDWTILPDFFSGVIMSTTAIKSIHIEEWGSGFGICSNRAFSTPFTLPPSVKQLSYFHSVSQYPEMNLGAPNTELLDHISQASDHLEHIAVSYAISASDFFDHCKKAEVEFKELKTLALTYHFDGVSDHALLITAAEAAKRMPALEMLEIWKCEISRLGGASSEREAHIFGYKKLDQGKGRITWTSSGNHRLPACVRNAWKNVLTGRQSRTLEVKEHHLPQDLLELGIISPTARSFMQLDDQVGSSHNRLDPFANLSLRHVNPHIYWGILSQYYLGREPLSFDRTSLPQRGATSFPNVDAIAELVIRRKYHPNISPITLYEIISSTPCVEYIHLERWCYGNPSQDRKWDFTFQRSGFLVPHSTKRLTYFEEFHAAYHQWAGAMVLPRSNKTLLDSIFHAADRLEHIAFSYAFDARTFFDRLRETEFKALKTLALTSSFHNTTEDLFINAAEALKKMHAVKILEIWNYEAGQADVFRYVRLDRYQGQITWQSTKDREISSTVERSWRNLLRRGQFGFDVKCSNFPMEMESLHDLLPHLKLGEQILRDVTQR</sequence>
<name>X0LJN7_FUSO5</name>
<dbReference type="AlphaFoldDB" id="X0LJN7"/>
<evidence type="ECO:0000259" key="2">
    <source>
        <dbReference type="Pfam" id="PF20183"/>
    </source>
</evidence>
<accession>X0LJN7</accession>
<organism evidence="3">
    <name type="scientific">Fusarium odoratissimum (strain NRRL 54006)</name>
    <dbReference type="NCBI Taxonomy" id="1089451"/>
    <lineage>
        <taxon>Eukaryota</taxon>
        <taxon>Fungi</taxon>
        <taxon>Dikarya</taxon>
        <taxon>Ascomycota</taxon>
        <taxon>Pezizomycotina</taxon>
        <taxon>Sordariomycetes</taxon>
        <taxon>Hypocreomycetidae</taxon>
        <taxon>Hypocreales</taxon>
        <taxon>Nectriaceae</taxon>
        <taxon>Fusarium</taxon>
        <taxon>Fusarium oxysporum species complex</taxon>
        <taxon>Fusarium oxysporum f. sp. cubense (strain race 4)</taxon>
    </lineage>
</organism>
<feature type="domain" description="DUF6546" evidence="2">
    <location>
        <begin position="501"/>
        <end position="687"/>
    </location>
</feature>
<evidence type="ECO:0000313" key="3">
    <source>
        <dbReference type="EMBL" id="EXM08815.1"/>
    </source>
</evidence>
<proteinExistence type="predicted"/>
<gene>
    <name evidence="3" type="ORF">FOIG_01866</name>
</gene>
<dbReference type="RefSeq" id="XP_031070904.1">
    <property type="nucleotide sequence ID" value="XM_031198867.1"/>
</dbReference>
<dbReference type="VEuPathDB" id="FungiDB:FOIG_01866"/>